<dbReference type="AlphaFoldDB" id="A0A370K4S7"/>
<evidence type="ECO:0000256" key="1">
    <source>
        <dbReference type="SAM" id="SignalP"/>
    </source>
</evidence>
<gene>
    <name evidence="2" type="ORF">DVT68_16970</name>
</gene>
<protein>
    <submittedName>
        <fullName evidence="2">Uncharacterized protein</fullName>
    </submittedName>
</protein>
<comment type="caution">
    <text evidence="2">The sequence shown here is derived from an EMBL/GenBank/DDBJ whole genome shotgun (WGS) entry which is preliminary data.</text>
</comment>
<dbReference type="Proteomes" id="UP000254711">
    <property type="component" value="Unassembled WGS sequence"/>
</dbReference>
<feature type="chain" id="PRO_5017035510" evidence="1">
    <location>
        <begin position="21"/>
        <end position="282"/>
    </location>
</feature>
<keyword evidence="1" id="KW-0732">Signal</keyword>
<name>A0A370K4S7_9GAMM</name>
<sequence>MIHRVIAMAALMLALTGCQSTSSRVSGLSSTSLSSDMGGSVQSAIVIKAGDERDGVAQEYAWLAANMPGAKVLSQTLKADAGLFDVIEVRQPNGARRDVYFDISSFFGKSKAHPDATGQADPKASRDHLASDPMFQFPGVWEGRIELFDAPRFANGAGHTINVRFVIDANGAHVFTGEVGTLHNPDFDWREVKPGQFDLVQNGAQAVVTATTTGHDKDGLWVESSTYTLVHDSPNTLVVYWVRAVNNLDLPADNPDHHFAWGGSGRFHRVDESDVPMAGTTR</sequence>
<dbReference type="OrthoDB" id="6002441at2"/>
<dbReference type="RefSeq" id="WP_114826287.1">
    <property type="nucleotide sequence ID" value="NZ_QQSY01000005.1"/>
</dbReference>
<proteinExistence type="predicted"/>
<organism evidence="2 3">
    <name type="scientific">Dyella solisilvae</name>
    <dbReference type="NCBI Taxonomy" id="1920168"/>
    <lineage>
        <taxon>Bacteria</taxon>
        <taxon>Pseudomonadati</taxon>
        <taxon>Pseudomonadota</taxon>
        <taxon>Gammaproteobacteria</taxon>
        <taxon>Lysobacterales</taxon>
        <taxon>Rhodanobacteraceae</taxon>
        <taxon>Dyella</taxon>
    </lineage>
</organism>
<keyword evidence="3" id="KW-1185">Reference proteome</keyword>
<reference evidence="2 3" key="1">
    <citation type="submission" date="2018-07" db="EMBL/GenBank/DDBJ databases">
        <title>Dyella solisilvae sp. nov., isolated from the pine and broad-leaved mixed forest soil.</title>
        <authorList>
            <person name="Gao Z."/>
            <person name="Qiu L."/>
        </authorList>
    </citation>
    <scope>NUCLEOTIDE SEQUENCE [LARGE SCALE GENOMIC DNA]</scope>
    <source>
        <strain evidence="2 3">DHG54</strain>
    </source>
</reference>
<dbReference type="PROSITE" id="PS51257">
    <property type="entry name" value="PROKAR_LIPOPROTEIN"/>
    <property type="match status" value="1"/>
</dbReference>
<evidence type="ECO:0000313" key="3">
    <source>
        <dbReference type="Proteomes" id="UP000254711"/>
    </source>
</evidence>
<dbReference type="EMBL" id="QQSY01000005">
    <property type="protein sequence ID" value="RDI97437.1"/>
    <property type="molecule type" value="Genomic_DNA"/>
</dbReference>
<accession>A0A370K4S7</accession>
<evidence type="ECO:0000313" key="2">
    <source>
        <dbReference type="EMBL" id="RDI97437.1"/>
    </source>
</evidence>
<feature type="signal peptide" evidence="1">
    <location>
        <begin position="1"/>
        <end position="20"/>
    </location>
</feature>